<organism evidence="2 3">
    <name type="scientific">Streptomyces lividans TK24</name>
    <dbReference type="NCBI Taxonomy" id="457428"/>
    <lineage>
        <taxon>Bacteria</taxon>
        <taxon>Bacillati</taxon>
        <taxon>Actinomycetota</taxon>
        <taxon>Actinomycetes</taxon>
        <taxon>Kitasatosporales</taxon>
        <taxon>Streptomycetaceae</taxon>
        <taxon>Streptomyces</taxon>
    </lineage>
</organism>
<proteinExistence type="predicted"/>
<feature type="region of interest" description="Disordered" evidence="1">
    <location>
        <begin position="78"/>
        <end position="102"/>
    </location>
</feature>
<feature type="compositionally biased region" description="Polar residues" evidence="1">
    <location>
        <begin position="78"/>
        <end position="90"/>
    </location>
</feature>
<gene>
    <name evidence="2" type="ORF">SLIV_24663</name>
</gene>
<keyword evidence="3" id="KW-1185">Reference proteome</keyword>
<evidence type="ECO:0000313" key="2">
    <source>
        <dbReference type="EMBL" id="QNR95633.1"/>
    </source>
</evidence>
<protein>
    <submittedName>
        <fullName evidence="2">Uncharacterized protein</fullName>
    </submittedName>
</protein>
<sequence length="118" mass="12395">MLPLASQLDEDLACERPGLASPGVVGQRIPCPSVRLLVTTHIGEQHIDFSGPGSGVPADLVALHQPVGHAKGVIEVSASRTPAASGTSWSPRCKRPRTRQQTCPDAVREGYGLVVPRA</sequence>
<evidence type="ECO:0000256" key="1">
    <source>
        <dbReference type="SAM" id="MobiDB-lite"/>
    </source>
</evidence>
<accession>A0ABX6TR47</accession>
<dbReference type="Proteomes" id="UP000028682">
    <property type="component" value="Chromosome"/>
</dbReference>
<dbReference type="EMBL" id="CP009124">
    <property type="protein sequence ID" value="QNR95633.1"/>
    <property type="molecule type" value="Genomic_DNA"/>
</dbReference>
<evidence type="ECO:0000313" key="3">
    <source>
        <dbReference type="Proteomes" id="UP000028682"/>
    </source>
</evidence>
<reference evidence="3" key="1">
    <citation type="submission" date="2014-08" db="EMBL/GenBank/DDBJ databases">
        <title>Complete genome sequence of Streptomyces lividans TK24.</title>
        <authorList>
            <consortium name="StrepSynth"/>
            <person name="Ruckert C."/>
            <person name="Fridjonson O.H."/>
            <person name="Lambert C."/>
            <person name="van Wezel G.P."/>
            <person name="Bernaerts K."/>
            <person name="Anne J."/>
            <person name="Economou A."/>
            <person name="Kalinowski J."/>
        </authorList>
    </citation>
    <scope>NUCLEOTIDE SEQUENCE [LARGE SCALE GENOMIC DNA]</scope>
    <source>
        <strain evidence="3">TK24</strain>
    </source>
</reference>
<name>A0ABX6TR47_STRLI</name>